<dbReference type="InterPro" id="IPR015590">
    <property type="entry name" value="Aldehyde_DH_dom"/>
</dbReference>
<dbReference type="FunFam" id="3.40.309.10:FF:000005">
    <property type="entry name" value="1-pyrroline-5-carboxylate dehydrogenase 1"/>
    <property type="match status" value="1"/>
</dbReference>
<evidence type="ECO:0000256" key="3">
    <source>
        <dbReference type="ARBA" id="ARBA00023002"/>
    </source>
</evidence>
<dbReference type="InterPro" id="IPR016162">
    <property type="entry name" value="Ald_DH_N"/>
</dbReference>
<evidence type="ECO:0000256" key="1">
    <source>
        <dbReference type="ARBA" id="ARBA00004786"/>
    </source>
</evidence>
<protein>
    <recommendedName>
        <fullName evidence="5">L-glutamate gamma-semialdehyde dehydrogenase</fullName>
        <ecNumber evidence="2">1.2.1.88</ecNumber>
    </recommendedName>
    <alternativeName>
        <fullName evidence="5">L-glutamate gamma-semialdehyde dehydrogenase</fullName>
    </alternativeName>
</protein>
<comment type="similarity">
    <text evidence="7">Belongs to the aldehyde dehydrogenase family. RocA subfamily.</text>
</comment>
<evidence type="ECO:0000259" key="12">
    <source>
        <dbReference type="Pfam" id="PF01619"/>
    </source>
</evidence>
<dbReference type="GO" id="GO:0003842">
    <property type="term" value="F:L-glutamate gamma-semialdehyde dehydrogenase activity"/>
    <property type="evidence" value="ECO:0007669"/>
    <property type="project" value="UniProtKB-EC"/>
</dbReference>
<evidence type="ECO:0000313" key="15">
    <source>
        <dbReference type="Proteomes" id="UP000319976"/>
    </source>
</evidence>
<evidence type="ECO:0000256" key="5">
    <source>
        <dbReference type="ARBA" id="ARBA00032259"/>
    </source>
</evidence>
<feature type="domain" description="Aldehyde dehydrogenase" evidence="11">
    <location>
        <begin position="519"/>
        <end position="976"/>
    </location>
</feature>
<keyword evidence="3 10" id="KW-0560">Oxidoreductase</keyword>
<dbReference type="InterPro" id="IPR005932">
    <property type="entry name" value="RocA"/>
</dbReference>
<dbReference type="Pfam" id="PF00171">
    <property type="entry name" value="Aldedh"/>
    <property type="match status" value="1"/>
</dbReference>
<dbReference type="PIRSF" id="PIRSF000197">
    <property type="entry name" value="Bifunct_PutA"/>
    <property type="match status" value="1"/>
</dbReference>
<feature type="active site" evidence="8 9">
    <location>
        <position position="755"/>
    </location>
</feature>
<sequence length="996" mass="111619">MVTMAESMDRTLAVEEETRRIGREFWQRLAHRHPSVFERRWWDDRLLDWAMADESVKVQMFRFVDVLPMLRTHEAVTRHLREYFDEARRYLPWAARMVVDFGKPDSLVGRAVAVSARSNATRMAKRFIAGETVEQVAESVHRLRKDGYAFTLDLLGEAVIADSEADHYQEQYLTLMRGLADVVSEWPENPDLDWDHTGRIPRLNMSVKLSALDSHFNPADPKNTAGRVKERLRELLRTAREVHAFINIDMEQYAYKNLTRRIFFEVLNETEFRDVTDVGIVNQAYLTESEQDLSELLHFARERGTPFQVRLVKGAYWDYETITAKNQGWPIPVYQQKWQSDASFERQARFLFENHEWLHPAIASHNLRSIAHSLAWAKVLDVPPAAYELQMLYGMGGDHAELFAEMGHRVRVYTPFGELVPGMAYLVRRLLENTSNDSFLRHSYDPQVSIEDLLMNPIDIGSNTPTLEEEPPAEFTNEPLTDFHIDENREAMLAALDDVKTQFGREYLLVIDGRATDTSGRLSSRNPSNKKEIVGDVASATPDHATQAIDAARRAYPAWSAKPVEERAHLLEMVAAEMRMRKYELAAWIVYECGKPWHEADADVAEAIDFCTYYALEMRRLDSGFEVHAPGEENLYFYRARGVAVVISPWNFPLAILTGMTTAAIVAGNTVVMKPAEQSSIVAAKLMEVFQHAGIPDGVVNYLPGIGEDIGPELVGSPDVDLIAFTGSRTVGLEINASASDTDARQTSVKRVIAEMGGKNAIIIDDDADLDEAVVGVVQSAFGYAGQKCSACSRVIVLSEVYDAFLKRLVEATKSLTIGPADDPGTQLGPVIDDEAAKKIQEYIDLGNELHVAEYAGDVKKLAKQGHFIGPQIFSEVNAEDRLAKEEIFGPVLNVFKVRNLDAAIQLANDTDYALTAGIFSRSPVNLKTATEKLAAGNIYLNRGITGAMVRRQPFGGYKMSGIGSKAGGPDYLLQFLIPINVTENTMRRGFAPEAE</sequence>
<dbReference type="Gene3D" id="3.40.309.10">
    <property type="entry name" value="Aldehyde Dehydrogenase, Chain A, domain 2"/>
    <property type="match status" value="1"/>
</dbReference>
<evidence type="ECO:0000256" key="2">
    <source>
        <dbReference type="ARBA" id="ARBA00012884"/>
    </source>
</evidence>
<dbReference type="InterPro" id="IPR016161">
    <property type="entry name" value="Ald_DH/histidinol_DH"/>
</dbReference>
<dbReference type="Gene3D" id="3.40.605.10">
    <property type="entry name" value="Aldehyde Dehydrogenase, Chain A, domain 1"/>
    <property type="match status" value="1"/>
</dbReference>
<feature type="domain" description="Proline utilization A N-terminal" evidence="13">
    <location>
        <begin position="15"/>
        <end position="127"/>
    </location>
</feature>
<feature type="active site" evidence="8">
    <location>
        <position position="789"/>
    </location>
</feature>
<comment type="catalytic activity">
    <reaction evidence="6">
        <text>L-glutamate 5-semialdehyde + NAD(+) + H2O = L-glutamate + NADH + 2 H(+)</text>
        <dbReference type="Rhea" id="RHEA:30235"/>
        <dbReference type="ChEBI" id="CHEBI:15377"/>
        <dbReference type="ChEBI" id="CHEBI:15378"/>
        <dbReference type="ChEBI" id="CHEBI:29985"/>
        <dbReference type="ChEBI" id="CHEBI:57540"/>
        <dbReference type="ChEBI" id="CHEBI:57945"/>
        <dbReference type="ChEBI" id="CHEBI:58066"/>
        <dbReference type="EC" id="1.2.1.88"/>
    </reaction>
</comment>
<dbReference type="InterPro" id="IPR002872">
    <property type="entry name" value="Proline_DH_dom"/>
</dbReference>
<dbReference type="EMBL" id="CP036316">
    <property type="protein sequence ID" value="QDT66241.1"/>
    <property type="molecule type" value="Genomic_DNA"/>
</dbReference>
<dbReference type="InterPro" id="IPR025703">
    <property type="entry name" value="Bifunct_PutA"/>
</dbReference>
<dbReference type="AlphaFoldDB" id="A0A517TCZ1"/>
<dbReference type="EC" id="1.2.1.88" evidence="2"/>
<dbReference type="InterPro" id="IPR050485">
    <property type="entry name" value="Proline_metab_enzyme"/>
</dbReference>
<evidence type="ECO:0000259" key="13">
    <source>
        <dbReference type="Pfam" id="PF18083"/>
    </source>
</evidence>
<dbReference type="GO" id="GO:0009898">
    <property type="term" value="C:cytoplasmic side of plasma membrane"/>
    <property type="evidence" value="ECO:0007669"/>
    <property type="project" value="TreeGrafter"/>
</dbReference>
<dbReference type="GO" id="GO:0003700">
    <property type="term" value="F:DNA-binding transcription factor activity"/>
    <property type="evidence" value="ECO:0007669"/>
    <property type="project" value="InterPro"/>
</dbReference>
<dbReference type="InterPro" id="IPR029510">
    <property type="entry name" value="Ald_DH_CS_GLU"/>
</dbReference>
<dbReference type="PANTHER" id="PTHR42862:SF1">
    <property type="entry name" value="DELTA-1-PYRROLINE-5-CARBOXYLATE DEHYDROGENASE 2, ISOFORM A-RELATED"/>
    <property type="match status" value="1"/>
</dbReference>
<evidence type="ECO:0000256" key="9">
    <source>
        <dbReference type="PROSITE-ProRule" id="PRU10007"/>
    </source>
</evidence>
<evidence type="ECO:0000313" key="14">
    <source>
        <dbReference type="EMBL" id="QDT66241.1"/>
    </source>
</evidence>
<dbReference type="Proteomes" id="UP000319976">
    <property type="component" value="Chromosome"/>
</dbReference>
<feature type="domain" description="Proline dehydrogenase" evidence="12">
    <location>
        <begin position="138"/>
        <end position="442"/>
    </location>
</feature>
<keyword evidence="15" id="KW-1185">Reference proteome</keyword>
<comment type="pathway">
    <text evidence="1">Amino-acid degradation; L-proline degradation into L-glutamate; L-glutamate from L-proline: step 2/2.</text>
</comment>
<evidence type="ECO:0000256" key="4">
    <source>
        <dbReference type="ARBA" id="ARBA00023027"/>
    </source>
</evidence>
<dbReference type="InterPro" id="IPR029041">
    <property type="entry name" value="FAD-linked_oxidoreductase-like"/>
</dbReference>
<dbReference type="Pfam" id="PF01619">
    <property type="entry name" value="Pro_dh"/>
    <property type="match status" value="1"/>
</dbReference>
<dbReference type="RefSeq" id="WP_197439694.1">
    <property type="nucleotide sequence ID" value="NZ_CP036316.1"/>
</dbReference>
<dbReference type="PROSITE" id="PS00070">
    <property type="entry name" value="ALDEHYDE_DEHYDR_CYS"/>
    <property type="match status" value="1"/>
</dbReference>
<proteinExistence type="inferred from homology"/>
<name>A0A517TCZ1_9PLAN</name>
<dbReference type="InterPro" id="IPR041514">
    <property type="entry name" value="PutA_N"/>
</dbReference>
<dbReference type="InterPro" id="IPR016163">
    <property type="entry name" value="Ald_DH_C"/>
</dbReference>
<evidence type="ECO:0000256" key="8">
    <source>
        <dbReference type="PIRSR" id="PIRSR000197-1"/>
    </source>
</evidence>
<organism evidence="14 15">
    <name type="scientific">Calycomorphotria hydatis</name>
    <dbReference type="NCBI Taxonomy" id="2528027"/>
    <lineage>
        <taxon>Bacteria</taxon>
        <taxon>Pseudomonadati</taxon>
        <taxon>Planctomycetota</taxon>
        <taxon>Planctomycetia</taxon>
        <taxon>Planctomycetales</taxon>
        <taxon>Planctomycetaceae</taxon>
        <taxon>Calycomorphotria</taxon>
    </lineage>
</organism>
<dbReference type="SUPFAM" id="SSF53720">
    <property type="entry name" value="ALDH-like"/>
    <property type="match status" value="1"/>
</dbReference>
<dbReference type="CDD" id="cd07124">
    <property type="entry name" value="ALDH_PutA-P5CDH-RocA"/>
    <property type="match status" value="1"/>
</dbReference>
<dbReference type="PANTHER" id="PTHR42862">
    <property type="entry name" value="DELTA-1-PYRROLINE-5-CARBOXYLATE DEHYDROGENASE 1, ISOFORM A-RELATED"/>
    <property type="match status" value="1"/>
</dbReference>
<dbReference type="KEGG" id="chya:V22_35060"/>
<evidence type="ECO:0000256" key="10">
    <source>
        <dbReference type="RuleBase" id="RU003345"/>
    </source>
</evidence>
<dbReference type="Gene3D" id="3.20.20.220">
    <property type="match status" value="1"/>
</dbReference>
<gene>
    <name evidence="14" type="primary">rocA</name>
    <name evidence="14" type="ORF">V22_35060</name>
</gene>
<evidence type="ECO:0000259" key="11">
    <source>
        <dbReference type="Pfam" id="PF00171"/>
    </source>
</evidence>
<dbReference type="PROSITE" id="PS00687">
    <property type="entry name" value="ALDEHYDE_DEHYDR_GLU"/>
    <property type="match status" value="1"/>
</dbReference>
<evidence type="ECO:0000256" key="6">
    <source>
        <dbReference type="ARBA" id="ARBA00048142"/>
    </source>
</evidence>
<dbReference type="GO" id="GO:0010133">
    <property type="term" value="P:L-proline catabolic process to L-glutamate"/>
    <property type="evidence" value="ECO:0007669"/>
    <property type="project" value="InterPro"/>
</dbReference>
<dbReference type="SUPFAM" id="SSF51730">
    <property type="entry name" value="FAD-linked oxidoreductase"/>
    <property type="match status" value="1"/>
</dbReference>
<keyword evidence="4" id="KW-0520">NAD</keyword>
<evidence type="ECO:0000256" key="7">
    <source>
        <dbReference type="ARBA" id="ARBA00061617"/>
    </source>
</evidence>
<dbReference type="NCBIfam" id="NF002852">
    <property type="entry name" value="PRK03137.1"/>
    <property type="match status" value="1"/>
</dbReference>
<dbReference type="Pfam" id="PF18083">
    <property type="entry name" value="PutA_N"/>
    <property type="match status" value="1"/>
</dbReference>
<dbReference type="GO" id="GO:0004657">
    <property type="term" value="F:proline dehydrogenase activity"/>
    <property type="evidence" value="ECO:0007669"/>
    <property type="project" value="InterPro"/>
</dbReference>
<accession>A0A517TCZ1</accession>
<dbReference type="InterPro" id="IPR016160">
    <property type="entry name" value="Ald_DH_CS_CYS"/>
</dbReference>
<dbReference type="NCBIfam" id="TIGR01237">
    <property type="entry name" value="D1pyr5carbox2"/>
    <property type="match status" value="1"/>
</dbReference>
<dbReference type="FunFam" id="3.40.605.10:FF:000045">
    <property type="entry name" value="1-pyrroline-5-carboxylate dehydrogenase 1"/>
    <property type="match status" value="1"/>
</dbReference>
<reference evidence="14 15" key="1">
    <citation type="submission" date="2019-02" db="EMBL/GenBank/DDBJ databases">
        <title>Deep-cultivation of Planctomycetes and their phenomic and genomic characterization uncovers novel biology.</title>
        <authorList>
            <person name="Wiegand S."/>
            <person name="Jogler M."/>
            <person name="Boedeker C."/>
            <person name="Pinto D."/>
            <person name="Vollmers J."/>
            <person name="Rivas-Marin E."/>
            <person name="Kohn T."/>
            <person name="Peeters S.H."/>
            <person name="Heuer A."/>
            <person name="Rast P."/>
            <person name="Oberbeckmann S."/>
            <person name="Bunk B."/>
            <person name="Jeske O."/>
            <person name="Meyerdierks A."/>
            <person name="Storesund J.E."/>
            <person name="Kallscheuer N."/>
            <person name="Luecker S."/>
            <person name="Lage O.M."/>
            <person name="Pohl T."/>
            <person name="Merkel B.J."/>
            <person name="Hornburger P."/>
            <person name="Mueller R.-W."/>
            <person name="Bruemmer F."/>
            <person name="Labrenz M."/>
            <person name="Spormann A.M."/>
            <person name="Op den Camp H."/>
            <person name="Overmann J."/>
            <person name="Amann R."/>
            <person name="Jetten M.S.M."/>
            <person name="Mascher T."/>
            <person name="Medema M.H."/>
            <person name="Devos D.P."/>
            <person name="Kaster A.-K."/>
            <person name="Ovreas L."/>
            <person name="Rohde M."/>
            <person name="Galperin M.Y."/>
            <person name="Jogler C."/>
        </authorList>
    </citation>
    <scope>NUCLEOTIDE SEQUENCE [LARGE SCALE GENOMIC DNA]</scope>
    <source>
        <strain evidence="14 15">V22</strain>
    </source>
</reference>